<sequence length="36" mass="4199">MLLVDTIKHATYFHNRVQFPSSICSNGFSETMKFTF</sequence>
<organism evidence="1">
    <name type="scientific">Arundo donax</name>
    <name type="common">Giant reed</name>
    <name type="synonym">Donax arundinaceus</name>
    <dbReference type="NCBI Taxonomy" id="35708"/>
    <lineage>
        <taxon>Eukaryota</taxon>
        <taxon>Viridiplantae</taxon>
        <taxon>Streptophyta</taxon>
        <taxon>Embryophyta</taxon>
        <taxon>Tracheophyta</taxon>
        <taxon>Spermatophyta</taxon>
        <taxon>Magnoliopsida</taxon>
        <taxon>Liliopsida</taxon>
        <taxon>Poales</taxon>
        <taxon>Poaceae</taxon>
        <taxon>PACMAD clade</taxon>
        <taxon>Arundinoideae</taxon>
        <taxon>Arundineae</taxon>
        <taxon>Arundo</taxon>
    </lineage>
</organism>
<proteinExistence type="predicted"/>
<dbReference type="EMBL" id="GBRH01162878">
    <property type="protein sequence ID" value="JAE35018.1"/>
    <property type="molecule type" value="Transcribed_RNA"/>
</dbReference>
<reference evidence="1" key="2">
    <citation type="journal article" date="2015" name="Data Brief">
        <title>Shoot transcriptome of the giant reed, Arundo donax.</title>
        <authorList>
            <person name="Barrero R.A."/>
            <person name="Guerrero F.D."/>
            <person name="Moolhuijzen P."/>
            <person name="Goolsby J.A."/>
            <person name="Tidwell J."/>
            <person name="Bellgard S.E."/>
            <person name="Bellgard M.I."/>
        </authorList>
    </citation>
    <scope>NUCLEOTIDE SEQUENCE</scope>
    <source>
        <tissue evidence="1">Shoot tissue taken approximately 20 cm above the soil surface</tissue>
    </source>
</reference>
<name>A0A0A9HQ43_ARUDO</name>
<evidence type="ECO:0000313" key="1">
    <source>
        <dbReference type="EMBL" id="JAE35018.1"/>
    </source>
</evidence>
<reference evidence="1" key="1">
    <citation type="submission" date="2014-09" db="EMBL/GenBank/DDBJ databases">
        <authorList>
            <person name="Magalhaes I.L.F."/>
            <person name="Oliveira U."/>
            <person name="Santos F.R."/>
            <person name="Vidigal T.H.D.A."/>
            <person name="Brescovit A.D."/>
            <person name="Santos A.J."/>
        </authorList>
    </citation>
    <scope>NUCLEOTIDE SEQUENCE</scope>
    <source>
        <tissue evidence="1">Shoot tissue taken approximately 20 cm above the soil surface</tissue>
    </source>
</reference>
<accession>A0A0A9HQ43</accession>
<dbReference type="AlphaFoldDB" id="A0A0A9HQ43"/>
<protein>
    <submittedName>
        <fullName evidence="1">Uncharacterized protein</fullName>
    </submittedName>
</protein>